<dbReference type="Pfam" id="PF11929">
    <property type="entry name" value="DUF3447"/>
    <property type="match status" value="1"/>
</dbReference>
<dbReference type="OrthoDB" id="366390at2759"/>
<dbReference type="InterPro" id="IPR002110">
    <property type="entry name" value="Ankyrin_rpt"/>
</dbReference>
<dbReference type="VEuPathDB" id="TrichDB:TVAG_161140"/>
<sequence length="216" mass="24232">MSECLKYQKPDKKCMEYAIISHNIDFITFLMNEYNIDIDLDSCGINKNLESFLVYFDQTKDINKCFVHSPIFNIRSLFEYFFSHGGNVNEKNQNGKTALHDAAYRNSKETAELLISHGANVNEKNQNGETAHHDAAYKNSKETAEVLISHGANVNEKNQNGKTALHDAAYRNSKETAELLISHGANVNEKNQNGKTALHDAAYKNIGCPKVCLAQT</sequence>
<dbReference type="PANTHER" id="PTHR24182:SF13">
    <property type="entry name" value="LD18443P"/>
    <property type="match status" value="1"/>
</dbReference>
<dbReference type="PROSITE" id="PS50297">
    <property type="entry name" value="ANK_REP_REGION"/>
    <property type="match status" value="3"/>
</dbReference>
<dbReference type="SMART" id="SM00248">
    <property type="entry name" value="ANK"/>
    <property type="match status" value="4"/>
</dbReference>
<dbReference type="Gene3D" id="1.25.40.20">
    <property type="entry name" value="Ankyrin repeat-containing domain"/>
    <property type="match status" value="1"/>
</dbReference>
<accession>A2E4W9</accession>
<dbReference type="EMBL" id="DS113304">
    <property type="protein sequence ID" value="EAY12308.1"/>
    <property type="molecule type" value="Genomic_DNA"/>
</dbReference>
<feature type="repeat" description="ANK" evidence="1">
    <location>
        <begin position="127"/>
        <end position="159"/>
    </location>
</feature>
<dbReference type="Proteomes" id="UP000001542">
    <property type="component" value="Unassembled WGS sequence"/>
</dbReference>
<dbReference type="STRING" id="5722.A2E4W9"/>
<dbReference type="SMR" id="A2E4W9"/>
<evidence type="ECO:0000259" key="2">
    <source>
        <dbReference type="Pfam" id="PF11929"/>
    </source>
</evidence>
<dbReference type="AlphaFoldDB" id="A2E4W9"/>
<feature type="repeat" description="ANK" evidence="1">
    <location>
        <begin position="94"/>
        <end position="126"/>
    </location>
</feature>
<dbReference type="PROSITE" id="PS50088">
    <property type="entry name" value="ANK_REPEAT"/>
    <property type="match status" value="3"/>
</dbReference>
<evidence type="ECO:0000313" key="3">
    <source>
        <dbReference type="EMBL" id="EAY12308.1"/>
    </source>
</evidence>
<evidence type="ECO:0000313" key="4">
    <source>
        <dbReference type="Proteomes" id="UP000001542"/>
    </source>
</evidence>
<dbReference type="PANTHER" id="PTHR24182">
    <property type="entry name" value="ANKYRIN REPEAT AND SOCS BOX CONTAINING 4"/>
    <property type="match status" value="1"/>
</dbReference>
<dbReference type="SUPFAM" id="SSF48403">
    <property type="entry name" value="Ankyrin repeat"/>
    <property type="match status" value="1"/>
</dbReference>
<reference evidence="3" key="2">
    <citation type="journal article" date="2007" name="Science">
        <title>Draft genome sequence of the sexually transmitted pathogen Trichomonas vaginalis.</title>
        <authorList>
            <person name="Carlton J.M."/>
            <person name="Hirt R.P."/>
            <person name="Silva J.C."/>
            <person name="Delcher A.L."/>
            <person name="Schatz M."/>
            <person name="Zhao Q."/>
            <person name="Wortman J.R."/>
            <person name="Bidwell S.L."/>
            <person name="Alsmark U.C.M."/>
            <person name="Besteiro S."/>
            <person name="Sicheritz-Ponten T."/>
            <person name="Noel C.J."/>
            <person name="Dacks J.B."/>
            <person name="Foster P.G."/>
            <person name="Simillion C."/>
            <person name="Van de Peer Y."/>
            <person name="Miranda-Saavedra D."/>
            <person name="Barton G.J."/>
            <person name="Westrop G.D."/>
            <person name="Mueller S."/>
            <person name="Dessi D."/>
            <person name="Fiori P.L."/>
            <person name="Ren Q."/>
            <person name="Paulsen I."/>
            <person name="Zhang H."/>
            <person name="Bastida-Corcuera F.D."/>
            <person name="Simoes-Barbosa A."/>
            <person name="Brown M.T."/>
            <person name="Hayes R.D."/>
            <person name="Mukherjee M."/>
            <person name="Okumura C.Y."/>
            <person name="Schneider R."/>
            <person name="Smith A.J."/>
            <person name="Vanacova S."/>
            <person name="Villalvazo M."/>
            <person name="Haas B.J."/>
            <person name="Pertea M."/>
            <person name="Feldblyum T.V."/>
            <person name="Utterback T.R."/>
            <person name="Shu C.L."/>
            <person name="Osoegawa K."/>
            <person name="de Jong P.J."/>
            <person name="Hrdy I."/>
            <person name="Horvathova L."/>
            <person name="Zubacova Z."/>
            <person name="Dolezal P."/>
            <person name="Malik S.B."/>
            <person name="Logsdon J.M. Jr."/>
            <person name="Henze K."/>
            <person name="Gupta A."/>
            <person name="Wang C.C."/>
            <person name="Dunne R.L."/>
            <person name="Upcroft J.A."/>
            <person name="Upcroft P."/>
            <person name="White O."/>
            <person name="Salzberg S.L."/>
            <person name="Tang P."/>
            <person name="Chiu C.-H."/>
            <person name="Lee Y.-S."/>
            <person name="Embley T.M."/>
            <person name="Coombs G.H."/>
            <person name="Mottram J.C."/>
            <person name="Tachezy J."/>
            <person name="Fraser-Liggett C.M."/>
            <person name="Johnson P.J."/>
        </authorList>
    </citation>
    <scope>NUCLEOTIDE SEQUENCE [LARGE SCALE GENOMIC DNA]</scope>
    <source>
        <strain evidence="3">G3</strain>
    </source>
</reference>
<keyword evidence="4" id="KW-1185">Reference proteome</keyword>
<evidence type="ECO:0000256" key="1">
    <source>
        <dbReference type="PROSITE-ProRule" id="PRU00023"/>
    </source>
</evidence>
<feature type="repeat" description="ANK" evidence="1">
    <location>
        <begin position="160"/>
        <end position="192"/>
    </location>
</feature>
<reference evidence="3" key="1">
    <citation type="submission" date="2006-10" db="EMBL/GenBank/DDBJ databases">
        <authorList>
            <person name="Amadeo P."/>
            <person name="Zhao Q."/>
            <person name="Wortman J."/>
            <person name="Fraser-Liggett C."/>
            <person name="Carlton J."/>
        </authorList>
    </citation>
    <scope>NUCLEOTIDE SEQUENCE</scope>
    <source>
        <strain evidence="3">G3</strain>
    </source>
</reference>
<dbReference type="InterPro" id="IPR020683">
    <property type="entry name" value="DUF3447"/>
</dbReference>
<protein>
    <submittedName>
        <fullName evidence="3">Ankyrin repeat protein, putative</fullName>
    </submittedName>
</protein>
<feature type="domain" description="DUF3447" evidence="2">
    <location>
        <begin position="1"/>
        <end position="55"/>
    </location>
</feature>
<dbReference type="PRINTS" id="PR01415">
    <property type="entry name" value="ANKYRIN"/>
</dbReference>
<name>A2E4W9_TRIV3</name>
<gene>
    <name evidence="3" type="ORF">TVAG_161140</name>
</gene>
<organism evidence="3 4">
    <name type="scientific">Trichomonas vaginalis (strain ATCC PRA-98 / G3)</name>
    <dbReference type="NCBI Taxonomy" id="412133"/>
    <lineage>
        <taxon>Eukaryota</taxon>
        <taxon>Metamonada</taxon>
        <taxon>Parabasalia</taxon>
        <taxon>Trichomonadida</taxon>
        <taxon>Trichomonadidae</taxon>
        <taxon>Trichomonas</taxon>
    </lineage>
</organism>
<dbReference type="eggNOG" id="KOG4412">
    <property type="taxonomic scope" value="Eukaryota"/>
</dbReference>
<dbReference type="Pfam" id="PF12796">
    <property type="entry name" value="Ank_2"/>
    <property type="match status" value="1"/>
</dbReference>
<dbReference type="InParanoid" id="A2E4W9"/>
<dbReference type="Pfam" id="PF13637">
    <property type="entry name" value="Ank_4"/>
    <property type="match status" value="1"/>
</dbReference>
<keyword evidence="1" id="KW-0040">ANK repeat</keyword>
<dbReference type="InterPro" id="IPR036770">
    <property type="entry name" value="Ankyrin_rpt-contain_sf"/>
</dbReference>
<proteinExistence type="predicted"/>
<dbReference type="VEuPathDB" id="TrichDB:TVAGG3_0934960"/>